<dbReference type="Proteomes" id="UP000263486">
    <property type="component" value="Unassembled WGS sequence"/>
</dbReference>
<protein>
    <submittedName>
        <fullName evidence="2">Uncharacterized protein</fullName>
    </submittedName>
</protein>
<evidence type="ECO:0000313" key="2">
    <source>
        <dbReference type="EMBL" id="REI39685.1"/>
    </source>
</evidence>
<dbReference type="RefSeq" id="WP_114643480.1">
    <property type="nucleotide sequence ID" value="NZ_JAACIO010000034.1"/>
</dbReference>
<feature type="transmembrane region" description="Helical" evidence="1">
    <location>
        <begin position="460"/>
        <end position="481"/>
    </location>
</feature>
<proteinExistence type="predicted"/>
<keyword evidence="1" id="KW-0472">Membrane</keyword>
<organism evidence="2 3">
    <name type="scientific">Psychrilyobacter piezotolerans</name>
    <dbReference type="NCBI Taxonomy" id="2293438"/>
    <lineage>
        <taxon>Bacteria</taxon>
        <taxon>Fusobacteriati</taxon>
        <taxon>Fusobacteriota</taxon>
        <taxon>Fusobacteriia</taxon>
        <taxon>Fusobacteriales</taxon>
        <taxon>Fusobacteriaceae</taxon>
        <taxon>Psychrilyobacter</taxon>
    </lineage>
</organism>
<evidence type="ECO:0000256" key="1">
    <source>
        <dbReference type="SAM" id="Phobius"/>
    </source>
</evidence>
<name>A0ABX9KDN9_9FUSO</name>
<keyword evidence="3" id="KW-1185">Reference proteome</keyword>
<accession>A0ABX9KDN9</accession>
<gene>
    <name evidence="2" type="ORF">DYH56_13895</name>
</gene>
<keyword evidence="1" id="KW-1133">Transmembrane helix</keyword>
<reference evidence="2 3" key="1">
    <citation type="submission" date="2018-08" db="EMBL/GenBank/DDBJ databases">
        <title>Draft genome sequence of Psychrilyobacter sp. strain SD5 isolated from Black Sea water.</title>
        <authorList>
            <person name="Yadav S."/>
            <person name="Villanueva L."/>
            <person name="Damste J.S.S."/>
        </authorList>
    </citation>
    <scope>NUCLEOTIDE SEQUENCE [LARGE SCALE GENOMIC DNA]</scope>
    <source>
        <strain evidence="2 3">SD5</strain>
    </source>
</reference>
<sequence>MEILNPHSKNRYPLDKRIRLKLTQLIILICEKYPKNTLSKKNLSKRILRESPSFEKNTNNNVEMKLISINIIEMIEKEQLGLFEKGISKLFQKTKSPFFSSYDKNKALKRINKFSTSINLRGWSNIGPINIPKNHPLSKYVDSIELSAHHFSGSLTAISVDVNASDKMVEEIESICLNKIRSQGCFNWPRLNKIIQPQYWGYETTSNEGTKKILLEDKINELKFRILKYLSQFIPLYFTNNNILAPSLNMFNTNIKLKDENSRYYLAPLGVKKINGNSEKNGKWKLFLSEKSEFNNHSIISNIDTFPKGILNKKSYLMSLSEEVTSYLYPVLIWTAFLNNSEKEISNFRNNAFKLFSKSKYNYRKLLKIRLIYEGHLKILTSILGTIHDEDTEFNLNFFNRKFISKHEKFPIDSFPNKIEYIKKSYTMLKSELDKIGEIIDNNLKIVTIKENYKISQRNLILTTITTILAFISVYIAYIALNLTNNEIKIIDFQDVLKSFRTILNLFNFNITS</sequence>
<evidence type="ECO:0000313" key="3">
    <source>
        <dbReference type="Proteomes" id="UP000263486"/>
    </source>
</evidence>
<keyword evidence="1" id="KW-0812">Transmembrane</keyword>
<dbReference type="EMBL" id="QUAJ01000035">
    <property type="protein sequence ID" value="REI39685.1"/>
    <property type="molecule type" value="Genomic_DNA"/>
</dbReference>
<comment type="caution">
    <text evidence="2">The sequence shown here is derived from an EMBL/GenBank/DDBJ whole genome shotgun (WGS) entry which is preliminary data.</text>
</comment>